<dbReference type="Pfam" id="PF13193">
    <property type="entry name" value="AMP-binding_C"/>
    <property type="match status" value="2"/>
</dbReference>
<dbReference type="SUPFAM" id="SSF47336">
    <property type="entry name" value="ACP-like"/>
    <property type="match status" value="2"/>
</dbReference>
<dbReference type="GO" id="GO:0003824">
    <property type="term" value="F:catalytic activity"/>
    <property type="evidence" value="ECO:0007669"/>
    <property type="project" value="InterPro"/>
</dbReference>
<dbReference type="SUPFAM" id="SSF52777">
    <property type="entry name" value="CoA-dependent acyltransferases"/>
    <property type="match status" value="6"/>
</dbReference>
<evidence type="ECO:0000256" key="5">
    <source>
        <dbReference type="ARBA" id="ARBA00023194"/>
    </source>
</evidence>
<comment type="cofactor">
    <cofactor evidence="1">
        <name>pantetheine 4'-phosphate</name>
        <dbReference type="ChEBI" id="CHEBI:47942"/>
    </cofactor>
</comment>
<dbReference type="Gene3D" id="3.40.50.980">
    <property type="match status" value="4"/>
</dbReference>
<dbReference type="CDD" id="cd05930">
    <property type="entry name" value="A_NRPS"/>
    <property type="match status" value="1"/>
</dbReference>
<dbReference type="Pfam" id="PF00668">
    <property type="entry name" value="Condensation"/>
    <property type="match status" value="3"/>
</dbReference>
<dbReference type="InterPro" id="IPR006162">
    <property type="entry name" value="Ppantetheine_attach_site"/>
</dbReference>
<dbReference type="RefSeq" id="WP_127082948.1">
    <property type="nucleotide sequence ID" value="NZ_RSCL01000011.1"/>
</dbReference>
<dbReference type="PROSITE" id="PS00455">
    <property type="entry name" value="AMP_BINDING"/>
    <property type="match status" value="2"/>
</dbReference>
<feature type="domain" description="Carrier" evidence="6">
    <location>
        <begin position="2034"/>
        <end position="2108"/>
    </location>
</feature>
<dbReference type="InterPro" id="IPR023213">
    <property type="entry name" value="CAT-like_dom_sf"/>
</dbReference>
<dbReference type="FunFam" id="3.40.50.12780:FF:000012">
    <property type="entry name" value="Non-ribosomal peptide synthetase"/>
    <property type="match status" value="2"/>
</dbReference>
<dbReference type="PANTHER" id="PTHR45398">
    <property type="match status" value="1"/>
</dbReference>
<sequence length="2581" mass="289593">MTITTFSGFRLSPHQKHLWLLQKSSSNCITQSQISIAGKLKPEALKFALKQIVSRHDILRTTFHSLPGMKVPVMVVENESVFAWREINLKECVFIEAQVETISQEERCHKFDFEKSPLLRASLLNLSNEKHILLLTLPAFCADTKTHHNLFTEMSNLYKAYLDDEQLNQTEVVQYIQFSEWQNQLLEEPQAESGKDYWNQLDFSSLNSLTLNFVDKYHQTDKFSVASFNLTLPASLTQKIKQQIQDIDLFLLSCWQVLLWRLTGNTEMIVGTVFDGREYEELNNALGAFAKVLPISCLLTDNLSFEEVLEQVNKANQAVLEWQDYFVWETDKELKFPVIFEFVNINNNYNLDDVSFLVEKICNQIEPFKLKLTCVETEACLNLEFDYNTNVFSLQDIRRLAEQFQTLLTNIVENSQIIISKLKILPQNQLDELLIHFNQTHVDYPQNKCIHQIFEEQATRTPNQIAVVFENKQLTYKELNARANQLASYLRKLGVQKEVVVGICVERSLDMIVSLLGILKAGGAYLALDPKLPKENLGFRLQDADVSVLLTHEHLLDINSVPNLVQVVHLDTDWNLIAHESDENLTCLATANNLAYVLFTSGSTGKPKGVAIEHRQLVNYLNAITDKLQLPNNASFATVSTFSADLGNTAIFPALCRGGCLHIISSERASDPEALAAYCQKHPIDCLKIVPSHLDALLASTHAQSILPTQRLILGGDTASWSLIEKIQSLAPNCLIFNHYGPTEATVGVLTYAVKDVQTQTPTVPLGRPLANTQVYVLDKQMQPVPIGVAGELYIGGSNLARCYHNHPEETAEKFIPNIFSNVPGERLYKTGDLVRYINDGNLEFLGRIDNQVKIRGFRIELGEIEATLLQHPQVQEVVVLTWATENNDKRLVAYVVTHHLQVDLKDELRRFLMAKLPEYMIPSAFVILKALPLTPNGKIDRQALLALEKTTESEKTVLPPRNPIEEVLAGLWATILGCKQVSIHDNFFELGGHSLLATQLISRLREAFQIEIPLPWLFEAPVLIDLAKRIQSAMSGGMELKAPPIARASRIGELPLSFAQQRLWFLDQLEPGSSLYNLPKAVRLTGKLNVAVLSSCINEIIRRHEVLRTKFAIADGRPIQIISPSINLELPVVDLCHLPPTEREAETRRLIQKEAQHGFDLTQSPLLRATLLQLDQDDYVLLFTLHHIVSDGWSNGVLIHEVVALYQAFSNGVNSPLPELPIQYADFALWQQQWLQGQVLETQLAYWQQQLGGTRSALELPTDHPRPAVSTYTGATKSFIVPKTLTDALKALSVQKSATLFMTLLAAFKVLLYRYSGQDDIVVGSPIANRNHAQIEGLIGFFVNTLVLRTNLAGNPSFNSLLQRVREVALGAYTYQDLPFEQLVSLQPERLLSRNPLFDVMFILQNTPSEPLQLPGLIITPLEEERQTATFDLTLCILETDTGLTGSLEYSTELFDGATIERMLGHFNVLLEGIVANPDQRISNLPLLTEKEQQQLLIGNQNVAAYQEQCVHKLFEAQVELTPDAIAVVYGNSQLTYRELNQRANKIASYLQKQGVQPEVLVGLCVERSLDLLVGLLGILKAGAAYVPLDPNYPQERLAYMVADAQIPILLTQSTVAPLPFDNAQVICLDTDWQEIDRESQENIKSIINLTSEATPDNLAYLIYTSGSTGTPKGVLISHRSLVNFATMAAVEYEIKASDRVLQFASISFDTAAEEIFPTLLRGATLVLRTEEMLNSVSNFLQQCYQQSVSVLDLPTAFWHEIVAELSTLGLILPESLRLVIIGGERASSEGLATWRQQVNSSIRLVNSYGPTETTVVATMCDIGEEAVDFGQQIPIGYPIPNVQTFVLDKYLQPVPIGVRGELYIGGVGVARGYLNQPDLTAEKFIPNPFSKDVNKNASRLYKTADLVRYRPDGNLEFLGRIDRQVKIRGFRIELLEIETILTQHPEVKAAVVLAPKDERGKERLVAYIVPNSFYEEADLEIKDKLRRWVKEKLPEYMAPTIFILLNAIPLTANGKIDMQALPAYEQESVFVPPQTTIEKQLTQIWAEVLGLQRVGVNDNFFELGGDSILSLQVISKANQAGLHFTPKQLFQYQTISQLAAVVSTTKLIQAEQGPVNGSFPLTPIQHWFFEQDFADPHHWNQAVLLEVPQNINPVILETAVQSLIEHHDILRTCFIKEASGWRPIIDNYTKVSITNLDVSSMSPDEQASAMTQLQASFNLSEAPLLQVALINLGNVQRLFFTIHHLLIDGVSWRILLADLQLVYEQLIQGKAIKLPPKTTSFKQWSYRMQEYAQSSALKQELNYWLTSLRQPVAPLRVDYLGGQNTAANARTVEVALSVEETQALLQQVSAAYRTQINDVLLTPLVQAFSQWTGEESLLFDLEGHGREELFTDIDLSRTVGWFTSVFPVRLDFDKASYPGDALKMVKEQLRAIPNRGIGYGILKYLSNVEIATLLRSLPQAEVSFNYLGQFDQVLTESSLFKLARESSGASQSLRNNRSYLIEIYGGIESGRLQLSWTYSQSLYCQSTIEGLAQGFIEALRALIAHCLSAETGDFIPSDFPLVELNQEELDGAFEQISFN</sequence>
<dbReference type="InterPro" id="IPR010060">
    <property type="entry name" value="NRPS_synth"/>
</dbReference>
<dbReference type="EMBL" id="RSCL01000011">
    <property type="protein sequence ID" value="RUT04338.1"/>
    <property type="molecule type" value="Genomic_DNA"/>
</dbReference>
<dbReference type="NCBIfam" id="NF003417">
    <property type="entry name" value="PRK04813.1"/>
    <property type="match status" value="2"/>
</dbReference>
<dbReference type="Proteomes" id="UP000271624">
    <property type="component" value="Unassembled WGS sequence"/>
</dbReference>
<proteinExistence type="inferred from homology"/>
<dbReference type="InterPro" id="IPR020845">
    <property type="entry name" value="AMP-binding_CS"/>
</dbReference>
<dbReference type="InterPro" id="IPR045851">
    <property type="entry name" value="AMP-bd_C_sf"/>
</dbReference>
<dbReference type="FunFam" id="1.10.1200.10:FF:000005">
    <property type="entry name" value="Nonribosomal peptide synthetase 1"/>
    <property type="match status" value="2"/>
</dbReference>
<dbReference type="Gene3D" id="3.30.559.10">
    <property type="entry name" value="Chloramphenicol acetyltransferase-like domain"/>
    <property type="match status" value="3"/>
</dbReference>
<dbReference type="InterPro" id="IPR009081">
    <property type="entry name" value="PP-bd_ACP"/>
</dbReference>
<keyword evidence="4" id="KW-0597">Phosphoprotein</keyword>
<dbReference type="FunFam" id="3.40.50.980:FF:000001">
    <property type="entry name" value="Non-ribosomal peptide synthetase"/>
    <property type="match status" value="2"/>
</dbReference>
<accession>A0A3S1CM39</accession>
<dbReference type="Pfam" id="PF00550">
    <property type="entry name" value="PP-binding"/>
    <property type="match status" value="2"/>
</dbReference>
<dbReference type="InterPro" id="IPR020806">
    <property type="entry name" value="PKS_PP-bd"/>
</dbReference>
<dbReference type="FunFam" id="2.30.38.10:FF:000001">
    <property type="entry name" value="Non-ribosomal peptide synthetase PvdI"/>
    <property type="match status" value="2"/>
</dbReference>
<keyword evidence="8" id="KW-1185">Reference proteome</keyword>
<dbReference type="Gene3D" id="3.30.300.30">
    <property type="match status" value="2"/>
</dbReference>
<dbReference type="SMART" id="SM00823">
    <property type="entry name" value="PKS_PP"/>
    <property type="match status" value="2"/>
</dbReference>
<dbReference type="FunFam" id="3.30.559.10:FF:000012">
    <property type="entry name" value="Non-ribosomal peptide synthetase"/>
    <property type="match status" value="1"/>
</dbReference>
<evidence type="ECO:0000256" key="1">
    <source>
        <dbReference type="ARBA" id="ARBA00001957"/>
    </source>
</evidence>
<dbReference type="PROSITE" id="PS00012">
    <property type="entry name" value="PHOSPHOPANTETHEINE"/>
    <property type="match status" value="2"/>
</dbReference>
<dbReference type="Pfam" id="PF00501">
    <property type="entry name" value="AMP-binding"/>
    <property type="match status" value="2"/>
</dbReference>
<evidence type="ECO:0000256" key="4">
    <source>
        <dbReference type="ARBA" id="ARBA00022553"/>
    </source>
</evidence>
<dbReference type="InterPro" id="IPR036736">
    <property type="entry name" value="ACP-like_sf"/>
</dbReference>
<dbReference type="Gene3D" id="1.10.1200.10">
    <property type="entry name" value="ACP-like"/>
    <property type="match status" value="2"/>
</dbReference>
<organism evidence="7 8">
    <name type="scientific">Dulcicalothrix desertica PCC 7102</name>
    <dbReference type="NCBI Taxonomy" id="232991"/>
    <lineage>
        <taxon>Bacteria</taxon>
        <taxon>Bacillati</taxon>
        <taxon>Cyanobacteriota</taxon>
        <taxon>Cyanophyceae</taxon>
        <taxon>Nostocales</taxon>
        <taxon>Calotrichaceae</taxon>
        <taxon>Dulcicalothrix</taxon>
    </lineage>
</organism>
<dbReference type="GO" id="GO:0043041">
    <property type="term" value="P:amino acid activation for nonribosomal peptide biosynthetic process"/>
    <property type="evidence" value="ECO:0007669"/>
    <property type="project" value="UniProtKB-ARBA"/>
</dbReference>
<dbReference type="InterPro" id="IPR025110">
    <property type="entry name" value="AMP-bd_C"/>
</dbReference>
<dbReference type="InterPro" id="IPR010071">
    <property type="entry name" value="AA_adenyl_dom"/>
</dbReference>
<evidence type="ECO:0000259" key="6">
    <source>
        <dbReference type="PROSITE" id="PS50075"/>
    </source>
</evidence>
<dbReference type="GO" id="GO:0008610">
    <property type="term" value="P:lipid biosynthetic process"/>
    <property type="evidence" value="ECO:0007669"/>
    <property type="project" value="UniProtKB-ARBA"/>
</dbReference>
<evidence type="ECO:0000256" key="2">
    <source>
        <dbReference type="ARBA" id="ARBA00006432"/>
    </source>
</evidence>
<gene>
    <name evidence="7" type="ORF">DSM106972_045660</name>
</gene>
<dbReference type="FunFam" id="3.30.300.30:FF:000010">
    <property type="entry name" value="Enterobactin synthetase component F"/>
    <property type="match status" value="2"/>
</dbReference>
<dbReference type="CDD" id="cd19534">
    <property type="entry name" value="E_NRPS"/>
    <property type="match status" value="1"/>
</dbReference>
<dbReference type="GO" id="GO:0017000">
    <property type="term" value="P:antibiotic biosynthetic process"/>
    <property type="evidence" value="ECO:0007669"/>
    <property type="project" value="UniProtKB-KW"/>
</dbReference>
<keyword evidence="3" id="KW-0596">Phosphopantetheine</keyword>
<dbReference type="PROSITE" id="PS50075">
    <property type="entry name" value="CARRIER"/>
    <property type="match status" value="2"/>
</dbReference>
<dbReference type="Gene3D" id="3.30.559.30">
    <property type="entry name" value="Nonribosomal peptide synthetase, condensation domain"/>
    <property type="match status" value="3"/>
</dbReference>
<dbReference type="InterPro" id="IPR000873">
    <property type="entry name" value="AMP-dep_synth/lig_dom"/>
</dbReference>
<dbReference type="CDD" id="cd19531">
    <property type="entry name" value="LCL_NRPS-like"/>
    <property type="match status" value="1"/>
</dbReference>
<dbReference type="GO" id="GO:0031177">
    <property type="term" value="F:phosphopantetheine binding"/>
    <property type="evidence" value="ECO:0007669"/>
    <property type="project" value="InterPro"/>
</dbReference>
<reference evidence="7" key="2">
    <citation type="journal article" date="2019" name="Genome Biol. Evol.">
        <title>Day and night: Metabolic profiles and evolutionary relationships of six axenic non-marine cyanobacteria.</title>
        <authorList>
            <person name="Will S.E."/>
            <person name="Henke P."/>
            <person name="Boedeker C."/>
            <person name="Huang S."/>
            <person name="Brinkmann H."/>
            <person name="Rohde M."/>
            <person name="Jarek M."/>
            <person name="Friedl T."/>
            <person name="Seufert S."/>
            <person name="Schumacher M."/>
            <person name="Overmann J."/>
            <person name="Neumann-Schaal M."/>
            <person name="Petersen J."/>
        </authorList>
    </citation>
    <scope>NUCLEOTIDE SEQUENCE [LARGE SCALE GENOMIC DNA]</scope>
    <source>
        <strain evidence="7">PCC 7102</strain>
    </source>
</reference>
<name>A0A3S1CM39_9CYAN</name>
<reference evidence="7" key="1">
    <citation type="submission" date="2018-12" db="EMBL/GenBank/DDBJ databases">
        <authorList>
            <person name="Will S."/>
            <person name="Neumann-Schaal M."/>
            <person name="Henke P."/>
        </authorList>
    </citation>
    <scope>NUCLEOTIDE SEQUENCE</scope>
    <source>
        <strain evidence="7">PCC 7102</strain>
    </source>
</reference>
<evidence type="ECO:0000313" key="7">
    <source>
        <dbReference type="EMBL" id="RUT04338.1"/>
    </source>
</evidence>
<dbReference type="SUPFAM" id="SSF56801">
    <property type="entry name" value="Acetyl-CoA synthetase-like"/>
    <property type="match status" value="2"/>
</dbReference>
<comment type="similarity">
    <text evidence="2">Belongs to the ATP-dependent AMP-binding enzyme family.</text>
</comment>
<dbReference type="PANTHER" id="PTHR45398:SF1">
    <property type="entry name" value="ENZYME, PUTATIVE (JCVI)-RELATED"/>
    <property type="match status" value="1"/>
</dbReference>
<dbReference type="OrthoDB" id="9757538at2"/>
<dbReference type="NCBIfam" id="TIGR01720">
    <property type="entry name" value="NRPS-para261"/>
    <property type="match status" value="1"/>
</dbReference>
<dbReference type="GO" id="GO:0044550">
    <property type="term" value="P:secondary metabolite biosynthetic process"/>
    <property type="evidence" value="ECO:0007669"/>
    <property type="project" value="UniProtKB-ARBA"/>
</dbReference>
<keyword evidence="5" id="KW-0045">Antibiotic biosynthesis</keyword>
<dbReference type="InterPro" id="IPR001242">
    <property type="entry name" value="Condensation_dom"/>
</dbReference>
<feature type="domain" description="Carrier" evidence="6">
    <location>
        <begin position="960"/>
        <end position="1035"/>
    </location>
</feature>
<protein>
    <recommendedName>
        <fullName evidence="6">Carrier domain-containing protein</fullName>
    </recommendedName>
</protein>
<comment type="caution">
    <text evidence="7">The sequence shown here is derived from an EMBL/GenBank/DDBJ whole genome shotgun (WGS) entry which is preliminary data.</text>
</comment>
<dbReference type="Gene3D" id="2.30.38.10">
    <property type="entry name" value="Luciferase, Domain 3"/>
    <property type="match status" value="2"/>
</dbReference>
<evidence type="ECO:0000256" key="3">
    <source>
        <dbReference type="ARBA" id="ARBA00022450"/>
    </source>
</evidence>
<dbReference type="NCBIfam" id="TIGR01733">
    <property type="entry name" value="AA-adenyl-dom"/>
    <property type="match status" value="2"/>
</dbReference>
<evidence type="ECO:0000313" key="8">
    <source>
        <dbReference type="Proteomes" id="UP000271624"/>
    </source>
</evidence>